<dbReference type="STRING" id="22663.A0A2I0HP48"/>
<dbReference type="InterPro" id="IPR000477">
    <property type="entry name" value="RT_dom"/>
</dbReference>
<dbReference type="Gene3D" id="3.60.10.10">
    <property type="entry name" value="Endonuclease/exonuclease/phosphatase"/>
    <property type="match status" value="1"/>
</dbReference>
<evidence type="ECO:0000259" key="2">
    <source>
        <dbReference type="Pfam" id="PF03372"/>
    </source>
</evidence>
<dbReference type="Pfam" id="PF00078">
    <property type="entry name" value="RVT_1"/>
    <property type="match status" value="1"/>
</dbReference>
<comment type="caution">
    <text evidence="3">The sequence shown here is derived from an EMBL/GenBank/DDBJ whole genome shotgun (WGS) entry which is preliminary data.</text>
</comment>
<reference evidence="3 4" key="1">
    <citation type="submission" date="2017-11" db="EMBL/GenBank/DDBJ databases">
        <title>De-novo sequencing of pomegranate (Punica granatum L.) genome.</title>
        <authorList>
            <person name="Akparov Z."/>
            <person name="Amiraslanov A."/>
            <person name="Hajiyeva S."/>
            <person name="Abbasov M."/>
            <person name="Kaur K."/>
            <person name="Hamwieh A."/>
            <person name="Solovyev V."/>
            <person name="Salamov A."/>
            <person name="Braich B."/>
            <person name="Kosarev P."/>
            <person name="Mahmoud A."/>
            <person name="Hajiyev E."/>
            <person name="Babayeva S."/>
            <person name="Izzatullayeva V."/>
            <person name="Mammadov A."/>
            <person name="Mammadov A."/>
            <person name="Sharifova S."/>
            <person name="Ojaghi J."/>
            <person name="Eynullazada K."/>
            <person name="Bayramov B."/>
            <person name="Abdulazimova A."/>
            <person name="Shahmuradov I."/>
        </authorList>
    </citation>
    <scope>NUCLEOTIDE SEQUENCE [LARGE SCALE GENOMIC DNA]</scope>
    <source>
        <strain evidence="4">cv. AG2017</strain>
        <tissue evidence="3">Leaf</tissue>
    </source>
</reference>
<dbReference type="EMBL" id="PGOL01006565">
    <property type="protein sequence ID" value="PKI33478.1"/>
    <property type="molecule type" value="Genomic_DNA"/>
</dbReference>
<dbReference type="Pfam" id="PF03372">
    <property type="entry name" value="Exo_endo_phos"/>
    <property type="match status" value="1"/>
</dbReference>
<dbReference type="InterPro" id="IPR036691">
    <property type="entry name" value="Endo/exonu/phosph_ase_sf"/>
</dbReference>
<proteinExistence type="predicted"/>
<protein>
    <submittedName>
        <fullName evidence="3">Uncharacterized protein</fullName>
    </submittedName>
</protein>
<gene>
    <name evidence="3" type="ORF">CRG98_046127</name>
</gene>
<feature type="domain" description="Reverse transcriptase" evidence="1">
    <location>
        <begin position="327"/>
        <end position="445"/>
    </location>
</feature>
<evidence type="ECO:0000313" key="4">
    <source>
        <dbReference type="Proteomes" id="UP000233551"/>
    </source>
</evidence>
<name>A0A2I0HP48_PUNGR</name>
<evidence type="ECO:0000259" key="1">
    <source>
        <dbReference type="Pfam" id="PF00078"/>
    </source>
</evidence>
<organism evidence="3 4">
    <name type="scientific">Punica granatum</name>
    <name type="common">Pomegranate</name>
    <dbReference type="NCBI Taxonomy" id="22663"/>
    <lineage>
        <taxon>Eukaryota</taxon>
        <taxon>Viridiplantae</taxon>
        <taxon>Streptophyta</taxon>
        <taxon>Embryophyta</taxon>
        <taxon>Tracheophyta</taxon>
        <taxon>Spermatophyta</taxon>
        <taxon>Magnoliopsida</taxon>
        <taxon>eudicotyledons</taxon>
        <taxon>Gunneridae</taxon>
        <taxon>Pentapetalae</taxon>
        <taxon>rosids</taxon>
        <taxon>malvids</taxon>
        <taxon>Myrtales</taxon>
        <taxon>Lythraceae</taxon>
        <taxon>Punica</taxon>
    </lineage>
</organism>
<dbReference type="SUPFAM" id="SSF56219">
    <property type="entry name" value="DNase I-like"/>
    <property type="match status" value="1"/>
</dbReference>
<dbReference type="Proteomes" id="UP000233551">
    <property type="component" value="Unassembled WGS sequence"/>
</dbReference>
<dbReference type="PANTHER" id="PTHR33710">
    <property type="entry name" value="BNAC02G09200D PROTEIN"/>
    <property type="match status" value="1"/>
</dbReference>
<dbReference type="PANTHER" id="PTHR33710:SF77">
    <property type="entry name" value="DNASE I-LIKE SUPERFAMILY PROTEIN"/>
    <property type="match status" value="1"/>
</dbReference>
<keyword evidence="4" id="KW-1185">Reference proteome</keyword>
<accession>A0A2I0HP48</accession>
<sequence>MRLSFSTSTCLGPVEGTTAESCEEEVVNLEDLVKVELNVNLGEKQEVPESEGEVWQAELVEDDIEALGDFNVVGQHKVMRAALAGVTQAVLETDQFIHCLVNLPGGGGRAHMTFVYGSNSAQDRRTLWKELQQLSVQIGGRWVLLGDYNAVPSPVEVKAKERKVSMDSSMVNFEECLSTLNLFDHRYVGCHFTRSNKRSEGFQVRKLDRVLINEDWLLKGLSSTVEFLAPGISDHSPALLVVGDKVEYGKKPFKFYNYRTDNSQFFPMLEKGDKIQDLDGIKLEAISFYQRLLGHTAIDDIPPDRHSQGNCSGSLVGYFPGGRGVRWSLSPYLFVLALACLSRMLDSAAREGLIGHHPQRERLKITHLCFADNLFMFSNGTLPSIRSILRVLERFHSLSGLRLNPEKTEFFYRGLSLPQASSILDATGLKRGLRRILPVRYLGVPLTSGSLWVAWVHAPLVKGRNIWSLKIPRDCSWSWRKILQLRSTAQSLREKKGGDGSSISFWFRNGRWQWPRSNDPQATTVQRLAMQVHTEDADSIIWKASRSGFYTTSSAWDSLKPRGAKVSWAKAVWFHGCAPRKTWPVCRHR</sequence>
<dbReference type="GO" id="GO:0003824">
    <property type="term" value="F:catalytic activity"/>
    <property type="evidence" value="ECO:0007669"/>
    <property type="project" value="InterPro"/>
</dbReference>
<feature type="domain" description="Endonuclease/exonuclease/phosphatase" evidence="2">
    <location>
        <begin position="93"/>
        <end position="235"/>
    </location>
</feature>
<evidence type="ECO:0000313" key="3">
    <source>
        <dbReference type="EMBL" id="PKI33478.1"/>
    </source>
</evidence>
<dbReference type="AlphaFoldDB" id="A0A2I0HP48"/>
<dbReference type="InterPro" id="IPR005135">
    <property type="entry name" value="Endo/exonuclease/phosphatase"/>
</dbReference>